<dbReference type="SUPFAM" id="SSF52833">
    <property type="entry name" value="Thioredoxin-like"/>
    <property type="match status" value="1"/>
</dbReference>
<organism evidence="3 4">
    <name type="scientific">Cladophialophora chaetospira</name>
    <dbReference type="NCBI Taxonomy" id="386627"/>
    <lineage>
        <taxon>Eukaryota</taxon>
        <taxon>Fungi</taxon>
        <taxon>Dikarya</taxon>
        <taxon>Ascomycota</taxon>
        <taxon>Pezizomycotina</taxon>
        <taxon>Eurotiomycetes</taxon>
        <taxon>Chaetothyriomycetidae</taxon>
        <taxon>Chaetothyriales</taxon>
        <taxon>Herpotrichiellaceae</taxon>
        <taxon>Cladophialophora</taxon>
    </lineage>
</organism>
<dbReference type="InterPro" id="IPR036282">
    <property type="entry name" value="Glutathione-S-Trfase_C_sf"/>
</dbReference>
<evidence type="ECO:0000313" key="3">
    <source>
        <dbReference type="EMBL" id="KAJ9606403.1"/>
    </source>
</evidence>
<feature type="domain" description="GST N-terminal" evidence="1">
    <location>
        <begin position="6"/>
        <end position="92"/>
    </location>
</feature>
<dbReference type="InterPro" id="IPR010987">
    <property type="entry name" value="Glutathione-S-Trfase_C-like"/>
</dbReference>
<sequence>MHTGQPHFTLYSSPASQWAGVPLLGLAEKGYDEKEYELKNVDLMGAGNFHPDYVKINRNGTIPSLTSPALAKPLIESADILVYINEFQPTGTNLAPKDDATAQTVKQLIDLVHSDHVSTNIILLQARDPEEIKVKQESPFKDFLRTRQDVLEKNCKQFPDNEFYEGRRQANGAIYNHYLSSDDHLGFFQQSHDDFRGFAAGLDRLEELLVLPYAAGSEVTYADLNIVPWLSHALWGAGAKELDDFDSLERLLQKTVPGFKIGPKTKEWWANMMKRESFQKVYPHLH</sequence>
<dbReference type="InterPro" id="IPR004045">
    <property type="entry name" value="Glutathione_S-Trfase_N"/>
</dbReference>
<dbReference type="InterPro" id="IPR050983">
    <property type="entry name" value="GST_Omega/HSP26"/>
</dbReference>
<dbReference type="Proteomes" id="UP001172673">
    <property type="component" value="Unassembled WGS sequence"/>
</dbReference>
<comment type="caution">
    <text evidence="3">The sequence shown here is derived from an EMBL/GenBank/DDBJ whole genome shotgun (WGS) entry which is preliminary data.</text>
</comment>
<dbReference type="AlphaFoldDB" id="A0AA38X491"/>
<feature type="domain" description="GST C-terminal" evidence="2">
    <location>
        <begin position="149"/>
        <end position="286"/>
    </location>
</feature>
<protein>
    <recommendedName>
        <fullName evidence="5">Glutathione S-transferase</fullName>
    </recommendedName>
</protein>
<dbReference type="GO" id="GO:0005737">
    <property type="term" value="C:cytoplasm"/>
    <property type="evidence" value="ECO:0007669"/>
    <property type="project" value="TreeGrafter"/>
</dbReference>
<dbReference type="Pfam" id="PF13417">
    <property type="entry name" value="GST_N_3"/>
    <property type="match status" value="1"/>
</dbReference>
<dbReference type="PANTHER" id="PTHR43968:SF6">
    <property type="entry name" value="GLUTATHIONE S-TRANSFERASE OMEGA"/>
    <property type="match status" value="1"/>
</dbReference>
<dbReference type="SUPFAM" id="SSF47616">
    <property type="entry name" value="GST C-terminal domain-like"/>
    <property type="match status" value="1"/>
</dbReference>
<reference evidence="3" key="1">
    <citation type="submission" date="2022-10" db="EMBL/GenBank/DDBJ databases">
        <title>Culturing micro-colonial fungi from biological soil crusts in the Mojave desert and describing Neophaeococcomyces mojavensis, and introducing the new genera and species Taxawa tesnikishii.</title>
        <authorList>
            <person name="Kurbessoian T."/>
            <person name="Stajich J.E."/>
        </authorList>
    </citation>
    <scope>NUCLEOTIDE SEQUENCE</scope>
    <source>
        <strain evidence="3">TK_41</strain>
    </source>
</reference>
<evidence type="ECO:0000259" key="1">
    <source>
        <dbReference type="PROSITE" id="PS50404"/>
    </source>
</evidence>
<dbReference type="Gene3D" id="3.40.30.10">
    <property type="entry name" value="Glutaredoxin"/>
    <property type="match status" value="1"/>
</dbReference>
<accession>A0AA38X491</accession>
<evidence type="ECO:0000313" key="4">
    <source>
        <dbReference type="Proteomes" id="UP001172673"/>
    </source>
</evidence>
<dbReference type="Gene3D" id="1.20.1050.10">
    <property type="match status" value="1"/>
</dbReference>
<dbReference type="PANTHER" id="PTHR43968">
    <property type="match status" value="1"/>
</dbReference>
<dbReference type="PROSITE" id="PS50404">
    <property type="entry name" value="GST_NTER"/>
    <property type="match status" value="1"/>
</dbReference>
<evidence type="ECO:0008006" key="5">
    <source>
        <dbReference type="Google" id="ProtNLM"/>
    </source>
</evidence>
<name>A0AA38X491_9EURO</name>
<keyword evidence="4" id="KW-1185">Reference proteome</keyword>
<proteinExistence type="predicted"/>
<dbReference type="EMBL" id="JAPDRK010000014">
    <property type="protein sequence ID" value="KAJ9606403.1"/>
    <property type="molecule type" value="Genomic_DNA"/>
</dbReference>
<gene>
    <name evidence="3" type="ORF">H2200_009364</name>
</gene>
<dbReference type="InterPro" id="IPR036249">
    <property type="entry name" value="Thioredoxin-like_sf"/>
</dbReference>
<dbReference type="PROSITE" id="PS50405">
    <property type="entry name" value="GST_CTER"/>
    <property type="match status" value="1"/>
</dbReference>
<evidence type="ECO:0000259" key="2">
    <source>
        <dbReference type="PROSITE" id="PS50405"/>
    </source>
</evidence>
<dbReference type="CDD" id="cd00570">
    <property type="entry name" value="GST_N_family"/>
    <property type="match status" value="1"/>
</dbReference>